<dbReference type="HOGENOM" id="CLU_023205_5_0_5"/>
<sequence>MSKTNKDIIFNRDVLGQLGLGCASLGNLFHQVSDEEAGATVKAAIDAGIKYMDVAPHYGFGLAEKRLGEALERYDADENIIISTKVGRRLDPVPDGTDLTEMRQAFYSPEPYYSVFDYSYDSIMHSFEASKTRLRRDRIDILYVHDIGRFTHGEDHAQTYRNFMEGGYRALRELRDAGVVGAIGLGVNEWEVCEEALSDAPFDIILLAGRYTLLEQSALDSFLPLCAQKNTQLVIGGPYNSGILAKGVRGNGPHIYEYQDAPENIIKRVAAIEDICERYGVPLAAAALQFPLAHQQVSTVIPGMGSAKRVQSTQSLMSHSIDKAFWEELRASELIRPDAPIPT</sequence>
<feature type="domain" description="NADP-dependent oxidoreductase" evidence="1">
    <location>
        <begin position="18"/>
        <end position="331"/>
    </location>
</feature>
<dbReference type="OrthoDB" id="9768851at2"/>
<accession>C6XPU1</accession>
<gene>
    <name evidence="2" type="ordered locus">Hbal_2682</name>
</gene>
<dbReference type="InterPro" id="IPR023210">
    <property type="entry name" value="NADP_OxRdtase_dom"/>
</dbReference>
<dbReference type="GO" id="GO:0005829">
    <property type="term" value="C:cytosol"/>
    <property type="evidence" value="ECO:0007669"/>
    <property type="project" value="TreeGrafter"/>
</dbReference>
<dbReference type="EMBL" id="CP001678">
    <property type="protein sequence ID" value="ACT60356.1"/>
    <property type="molecule type" value="Genomic_DNA"/>
</dbReference>
<dbReference type="EC" id="1.1.1.107" evidence="2"/>
<protein>
    <submittedName>
        <fullName evidence="2">Pyridoxal 4-dehydrogenase</fullName>
        <ecNumber evidence="2">1.1.1.107</ecNumber>
    </submittedName>
</protein>
<dbReference type="Pfam" id="PF00248">
    <property type="entry name" value="Aldo_ket_red"/>
    <property type="match status" value="1"/>
</dbReference>
<evidence type="ECO:0000259" key="1">
    <source>
        <dbReference type="Pfam" id="PF00248"/>
    </source>
</evidence>
<dbReference type="AlphaFoldDB" id="C6XPU1"/>
<reference evidence="3" key="1">
    <citation type="journal article" date="2011" name="J. Bacteriol.">
        <title>Genome sequences of eight morphologically diverse alphaproteobacteria.</title>
        <authorList>
            <consortium name="US DOE Joint Genome Institute"/>
            <person name="Brown P.J."/>
            <person name="Kysela D.T."/>
            <person name="Buechlein A."/>
            <person name="Hemmerich C."/>
            <person name="Brun Y.V."/>
        </authorList>
    </citation>
    <scope>NUCLEOTIDE SEQUENCE [LARGE SCALE GENOMIC DNA]</scope>
    <source>
        <strain evidence="3">ATCC 49814 / DSM 5838 / IFAM 1418</strain>
    </source>
</reference>
<keyword evidence="3" id="KW-1185">Reference proteome</keyword>
<evidence type="ECO:0000313" key="3">
    <source>
        <dbReference type="Proteomes" id="UP000002745"/>
    </source>
</evidence>
<proteinExistence type="predicted"/>
<dbReference type="PANTHER" id="PTHR42686:SF1">
    <property type="entry name" value="GH17980P-RELATED"/>
    <property type="match status" value="1"/>
</dbReference>
<dbReference type="KEGG" id="hba:Hbal_2682"/>
<dbReference type="eggNOG" id="COG0667">
    <property type="taxonomic scope" value="Bacteria"/>
</dbReference>
<name>C6XPU1_HIRBI</name>
<organism evidence="2 3">
    <name type="scientific">Hirschia baltica (strain ATCC 49814 / DSM 5838 / IFAM 1418)</name>
    <dbReference type="NCBI Taxonomy" id="582402"/>
    <lineage>
        <taxon>Bacteria</taxon>
        <taxon>Pseudomonadati</taxon>
        <taxon>Pseudomonadota</taxon>
        <taxon>Alphaproteobacteria</taxon>
        <taxon>Hyphomonadales</taxon>
        <taxon>Hyphomonadaceae</taxon>
        <taxon>Hirschia</taxon>
    </lineage>
</organism>
<dbReference type="Gene3D" id="3.20.20.100">
    <property type="entry name" value="NADP-dependent oxidoreductase domain"/>
    <property type="match status" value="1"/>
</dbReference>
<keyword evidence="2" id="KW-0560">Oxidoreductase</keyword>
<dbReference type="InterPro" id="IPR020471">
    <property type="entry name" value="AKR"/>
</dbReference>
<dbReference type="RefSeq" id="WP_015828506.1">
    <property type="nucleotide sequence ID" value="NC_012982.1"/>
</dbReference>
<evidence type="ECO:0000313" key="2">
    <source>
        <dbReference type="EMBL" id="ACT60356.1"/>
    </source>
</evidence>
<dbReference type="PANTHER" id="PTHR42686">
    <property type="entry name" value="GH17980P-RELATED"/>
    <property type="match status" value="1"/>
</dbReference>
<dbReference type="GO" id="GO:0050235">
    <property type="term" value="F:pyridoxal 4-dehydrogenase activity"/>
    <property type="evidence" value="ECO:0007669"/>
    <property type="project" value="UniProtKB-EC"/>
</dbReference>
<dbReference type="Proteomes" id="UP000002745">
    <property type="component" value="Chromosome"/>
</dbReference>
<dbReference type="STRING" id="582402.Hbal_2682"/>
<dbReference type="SUPFAM" id="SSF51430">
    <property type="entry name" value="NAD(P)-linked oxidoreductase"/>
    <property type="match status" value="1"/>
</dbReference>
<dbReference type="InterPro" id="IPR036812">
    <property type="entry name" value="NAD(P)_OxRdtase_dom_sf"/>
</dbReference>